<accession>A0ABQ3IXN7</accession>
<dbReference type="InterPro" id="IPR036249">
    <property type="entry name" value="Thioredoxin-like_sf"/>
</dbReference>
<dbReference type="CDD" id="cd02951">
    <property type="entry name" value="SoxW"/>
    <property type="match status" value="1"/>
</dbReference>
<gene>
    <name evidence="3" type="primary">soxW</name>
    <name evidence="3" type="ORF">GCM10016455_14340</name>
</gene>
<dbReference type="SUPFAM" id="SSF52833">
    <property type="entry name" value="Thioredoxin-like"/>
    <property type="match status" value="1"/>
</dbReference>
<keyword evidence="4" id="KW-1185">Reference proteome</keyword>
<dbReference type="Gene3D" id="3.40.30.10">
    <property type="entry name" value="Glutaredoxin"/>
    <property type="match status" value="1"/>
</dbReference>
<proteinExistence type="predicted"/>
<organism evidence="3 4">
    <name type="scientific">Aliiroseovarius zhejiangensis</name>
    <dbReference type="NCBI Taxonomy" id="1632025"/>
    <lineage>
        <taxon>Bacteria</taxon>
        <taxon>Pseudomonadati</taxon>
        <taxon>Pseudomonadota</taxon>
        <taxon>Alphaproteobacteria</taxon>
        <taxon>Rhodobacterales</taxon>
        <taxon>Paracoccaceae</taxon>
        <taxon>Aliiroseovarius</taxon>
    </lineage>
</organism>
<name>A0ABQ3IXN7_9RHOB</name>
<sequence length="195" mass="22117">MRVLALCLGILALVLGFPANAAELGDDGLHKQPWFTDSFLEMPDDLAEAGAEGKDLLILIEQQGCPYCRELHEVNFARQQIVDHLTESFMVVQLNMFGAREVVDFDGEALEERDLAVKWGVNFTPTVVIFPSDAPDTSTARAAEAFRMPGYFKPFHFLKSLEYVTTDAYRDQVFQRYLQDVFQKMEENGETPDVW</sequence>
<reference evidence="4" key="1">
    <citation type="journal article" date="2019" name="Int. J. Syst. Evol. Microbiol.">
        <title>The Global Catalogue of Microorganisms (GCM) 10K type strain sequencing project: providing services to taxonomists for standard genome sequencing and annotation.</title>
        <authorList>
            <consortium name="The Broad Institute Genomics Platform"/>
            <consortium name="The Broad Institute Genome Sequencing Center for Infectious Disease"/>
            <person name="Wu L."/>
            <person name="Ma J."/>
        </authorList>
    </citation>
    <scope>NUCLEOTIDE SEQUENCE [LARGE SCALE GENOMIC DNA]</scope>
    <source>
        <strain evidence="4">KCTC 42443</strain>
    </source>
</reference>
<keyword evidence="1" id="KW-0732">Signal</keyword>
<dbReference type="InterPro" id="IPR012336">
    <property type="entry name" value="Thioredoxin-like_fold"/>
</dbReference>
<comment type="caution">
    <text evidence="3">The sequence shown here is derived from an EMBL/GenBank/DDBJ whole genome shotgun (WGS) entry which is preliminary data.</text>
</comment>
<dbReference type="InterPro" id="IPR041737">
    <property type="entry name" value="SoxW"/>
</dbReference>
<evidence type="ECO:0000313" key="3">
    <source>
        <dbReference type="EMBL" id="GHE94959.1"/>
    </source>
</evidence>
<evidence type="ECO:0000256" key="1">
    <source>
        <dbReference type="SAM" id="SignalP"/>
    </source>
</evidence>
<feature type="chain" id="PRO_5046573963" evidence="1">
    <location>
        <begin position="22"/>
        <end position="195"/>
    </location>
</feature>
<dbReference type="RefSeq" id="WP_191285796.1">
    <property type="nucleotide sequence ID" value="NZ_BNCH01000002.1"/>
</dbReference>
<evidence type="ECO:0000259" key="2">
    <source>
        <dbReference type="Pfam" id="PF13098"/>
    </source>
</evidence>
<dbReference type="Pfam" id="PF13098">
    <property type="entry name" value="Thioredoxin_2"/>
    <property type="match status" value="1"/>
</dbReference>
<evidence type="ECO:0000313" key="4">
    <source>
        <dbReference type="Proteomes" id="UP000609802"/>
    </source>
</evidence>
<dbReference type="EMBL" id="BNCH01000002">
    <property type="protein sequence ID" value="GHE94959.1"/>
    <property type="molecule type" value="Genomic_DNA"/>
</dbReference>
<dbReference type="Proteomes" id="UP000609802">
    <property type="component" value="Unassembled WGS sequence"/>
</dbReference>
<protein>
    <submittedName>
        <fullName evidence="3">Thioredoxin</fullName>
    </submittedName>
</protein>
<feature type="signal peptide" evidence="1">
    <location>
        <begin position="1"/>
        <end position="21"/>
    </location>
</feature>
<feature type="domain" description="Thioredoxin-like fold" evidence="2">
    <location>
        <begin position="50"/>
        <end position="159"/>
    </location>
</feature>